<name>A0A1I4B9J9_9PSEU</name>
<dbReference type="InterPro" id="IPR036271">
    <property type="entry name" value="Tet_transcr_reg_TetR-rel_C_sf"/>
</dbReference>
<dbReference type="STRING" id="115433.SAMN05421835_12724"/>
<dbReference type="InterPro" id="IPR009057">
    <property type="entry name" value="Homeodomain-like_sf"/>
</dbReference>
<dbReference type="InterPro" id="IPR050109">
    <property type="entry name" value="HTH-type_TetR-like_transc_reg"/>
</dbReference>
<evidence type="ECO:0000313" key="6">
    <source>
        <dbReference type="EMBL" id="SFK64669.1"/>
    </source>
</evidence>
<keyword evidence="2 4" id="KW-0238">DNA-binding</keyword>
<dbReference type="SUPFAM" id="SSF48498">
    <property type="entry name" value="Tetracyclin repressor-like, C-terminal domain"/>
    <property type="match status" value="1"/>
</dbReference>
<keyword evidence="1" id="KW-0805">Transcription regulation</keyword>
<organism evidence="6 7">
    <name type="scientific">Amycolatopsis sacchari</name>
    <dbReference type="NCBI Taxonomy" id="115433"/>
    <lineage>
        <taxon>Bacteria</taxon>
        <taxon>Bacillati</taxon>
        <taxon>Actinomycetota</taxon>
        <taxon>Actinomycetes</taxon>
        <taxon>Pseudonocardiales</taxon>
        <taxon>Pseudonocardiaceae</taxon>
        <taxon>Amycolatopsis</taxon>
    </lineage>
</organism>
<accession>A0A1I4B9J9</accession>
<dbReference type="Proteomes" id="UP000199025">
    <property type="component" value="Unassembled WGS sequence"/>
</dbReference>
<evidence type="ECO:0000256" key="4">
    <source>
        <dbReference type="PROSITE-ProRule" id="PRU00335"/>
    </source>
</evidence>
<dbReference type="SUPFAM" id="SSF46689">
    <property type="entry name" value="Homeodomain-like"/>
    <property type="match status" value="1"/>
</dbReference>
<dbReference type="Pfam" id="PF00440">
    <property type="entry name" value="TetR_N"/>
    <property type="match status" value="1"/>
</dbReference>
<protein>
    <submittedName>
        <fullName evidence="6">Regulatory protein, tetR family</fullName>
    </submittedName>
</protein>
<dbReference type="PANTHER" id="PTHR30055:SF234">
    <property type="entry name" value="HTH-TYPE TRANSCRIPTIONAL REGULATOR BETI"/>
    <property type="match status" value="1"/>
</dbReference>
<feature type="DNA-binding region" description="H-T-H motif" evidence="4">
    <location>
        <begin position="43"/>
        <end position="62"/>
    </location>
</feature>
<evidence type="ECO:0000256" key="2">
    <source>
        <dbReference type="ARBA" id="ARBA00023125"/>
    </source>
</evidence>
<feature type="domain" description="HTH tetR-type" evidence="5">
    <location>
        <begin position="22"/>
        <end position="80"/>
    </location>
</feature>
<dbReference type="PANTHER" id="PTHR30055">
    <property type="entry name" value="HTH-TYPE TRANSCRIPTIONAL REGULATOR RUTR"/>
    <property type="match status" value="1"/>
</dbReference>
<dbReference type="EMBL" id="FORP01000027">
    <property type="protein sequence ID" value="SFK64669.1"/>
    <property type="molecule type" value="Genomic_DNA"/>
</dbReference>
<reference evidence="6 7" key="1">
    <citation type="submission" date="2016-10" db="EMBL/GenBank/DDBJ databases">
        <authorList>
            <person name="de Groot N.N."/>
        </authorList>
    </citation>
    <scope>NUCLEOTIDE SEQUENCE [LARGE SCALE GENOMIC DNA]</scope>
    <source>
        <strain evidence="6 7">DSM 44468</strain>
    </source>
</reference>
<dbReference type="GO" id="GO:0000976">
    <property type="term" value="F:transcription cis-regulatory region binding"/>
    <property type="evidence" value="ECO:0007669"/>
    <property type="project" value="TreeGrafter"/>
</dbReference>
<proteinExistence type="predicted"/>
<evidence type="ECO:0000256" key="1">
    <source>
        <dbReference type="ARBA" id="ARBA00023015"/>
    </source>
</evidence>
<evidence type="ECO:0000259" key="5">
    <source>
        <dbReference type="PROSITE" id="PS50977"/>
    </source>
</evidence>
<dbReference type="InterPro" id="IPR001647">
    <property type="entry name" value="HTH_TetR"/>
</dbReference>
<dbReference type="AlphaFoldDB" id="A0A1I4B9J9"/>
<dbReference type="GO" id="GO:0003700">
    <property type="term" value="F:DNA-binding transcription factor activity"/>
    <property type="evidence" value="ECO:0007669"/>
    <property type="project" value="TreeGrafter"/>
</dbReference>
<dbReference type="Gene3D" id="1.10.357.10">
    <property type="entry name" value="Tetracycline Repressor, domain 2"/>
    <property type="match status" value="1"/>
</dbReference>
<keyword evidence="7" id="KW-1185">Reference proteome</keyword>
<keyword evidence="3" id="KW-0804">Transcription</keyword>
<dbReference type="PROSITE" id="PS50977">
    <property type="entry name" value="HTH_TETR_2"/>
    <property type="match status" value="1"/>
</dbReference>
<sequence>MADVRLECGNDGYLDRVRADAARNLELVLTTGARMLAEDPAASMAAIAAEAGVDRRTVYRRFAGRDELLTAVYEARLDAIEAAIAAARFREAPVAVALHRYAEGIVGVNRKWPVELSRMRTEPEIWARRLRAVDEVEEFLQRAADEGLLRPGLPAGWPGHVLGQLVHLAARELPELSEAQAADVVVDTFLRGFGRDTASP</sequence>
<evidence type="ECO:0000256" key="3">
    <source>
        <dbReference type="ARBA" id="ARBA00023163"/>
    </source>
</evidence>
<evidence type="ECO:0000313" key="7">
    <source>
        <dbReference type="Proteomes" id="UP000199025"/>
    </source>
</evidence>
<gene>
    <name evidence="6" type="ORF">SAMN05421835_12724</name>
</gene>